<reference evidence="3" key="1">
    <citation type="journal article" date="2013" name="Genome Biol. Evol.">
        <title>The genome sequence of Streptomyces lividans 66 reveals a novel tRNA-dependent peptide biosynthetic system within a metal-related genomic island.</title>
        <authorList>
            <person name="Cruz-Morales P."/>
            <person name="Vijgenboom E."/>
            <person name="Iruegas-Bocardo F."/>
            <person name="Girard G."/>
            <person name="Yanez-Guerra L.A."/>
            <person name="Ramos-Aboites H.E."/>
            <person name="Pernodet J.L."/>
            <person name="Anne J."/>
            <person name="van Wezel G.P."/>
            <person name="Barona-Gomez F."/>
        </authorList>
    </citation>
    <scope>NUCLEOTIDE SEQUENCE [LARGE SCALE GENOMIC DNA]</scope>
    <source>
        <strain evidence="3">1326</strain>
    </source>
</reference>
<organism evidence="2 3">
    <name type="scientific">Streptomyces lividans 1326</name>
    <dbReference type="NCBI Taxonomy" id="1200984"/>
    <lineage>
        <taxon>Bacteria</taxon>
        <taxon>Bacillati</taxon>
        <taxon>Actinomycetota</taxon>
        <taxon>Actinomycetes</taxon>
        <taxon>Kitasatosporales</taxon>
        <taxon>Streptomycetaceae</taxon>
        <taxon>Streptomyces</taxon>
    </lineage>
</organism>
<feature type="region of interest" description="Disordered" evidence="1">
    <location>
        <begin position="1"/>
        <end position="122"/>
    </location>
</feature>
<feature type="compositionally biased region" description="Low complexity" evidence="1">
    <location>
        <begin position="82"/>
        <end position="113"/>
    </location>
</feature>
<gene>
    <name evidence="2" type="ORF">SLI_3154</name>
</gene>
<accession>A0A7U9DRN6</accession>
<name>A0A7U9DRN6_STRLI</name>
<sequence>PQPQPRRRAPGAGRRKPARAPVPTRQPTKCPRSFQLSTAGSPYAHPSTDSDVGLSRIRAPKDTGSPSHRAPIARRTCPWAKTSTSRSASRAHATTSSARAVTSATPSPSGAPSRQISQPGRTAWICSGVMPSYAP</sequence>
<feature type="compositionally biased region" description="Basic residues" evidence="1">
    <location>
        <begin position="1"/>
        <end position="18"/>
    </location>
</feature>
<dbReference type="AlphaFoldDB" id="A0A7U9DRN6"/>
<feature type="non-terminal residue" evidence="2">
    <location>
        <position position="1"/>
    </location>
</feature>
<protein>
    <submittedName>
        <fullName evidence="2">Uncharacterized protein</fullName>
    </submittedName>
</protein>
<proteinExistence type="predicted"/>
<dbReference type="Proteomes" id="UP000014062">
    <property type="component" value="Chromosome"/>
</dbReference>
<evidence type="ECO:0000313" key="2">
    <source>
        <dbReference type="EMBL" id="EOY47867.1"/>
    </source>
</evidence>
<dbReference type="EMBL" id="CM001889">
    <property type="protein sequence ID" value="EOY47867.1"/>
    <property type="molecule type" value="Genomic_DNA"/>
</dbReference>
<evidence type="ECO:0000256" key="1">
    <source>
        <dbReference type="SAM" id="MobiDB-lite"/>
    </source>
</evidence>
<evidence type="ECO:0000313" key="3">
    <source>
        <dbReference type="Proteomes" id="UP000014062"/>
    </source>
</evidence>